<keyword evidence="1" id="KW-1133">Transmembrane helix</keyword>
<sequence length="92" mass="10201">MASKKVKISANQALNATNKVLNSMTEISDHYVNGKKYYNSNQAKADLMVVQKLRKRTDFVAGLTVVLWLVLIIGTIVLCVTGNDIVLELLHL</sequence>
<dbReference type="AlphaFoldDB" id="A0A6N3FS64"/>
<reference evidence="2" key="1">
    <citation type="submission" date="2019-11" db="EMBL/GenBank/DDBJ databases">
        <authorList>
            <person name="Feng L."/>
        </authorList>
    </citation>
    <scope>NUCLEOTIDE SEQUENCE</scope>
    <source>
        <strain evidence="2">RintestinalisLFYP67</strain>
    </source>
</reference>
<accession>A0A6N3FS64</accession>
<proteinExistence type="predicted"/>
<dbReference type="EMBL" id="CACRUM010000078">
    <property type="protein sequence ID" value="VYU54850.1"/>
    <property type="molecule type" value="Genomic_DNA"/>
</dbReference>
<name>A0A6N3FS64_9FIRM</name>
<feature type="transmembrane region" description="Helical" evidence="1">
    <location>
        <begin position="59"/>
        <end position="83"/>
    </location>
</feature>
<organism evidence="2">
    <name type="scientific">Roseburia intestinalis</name>
    <dbReference type="NCBI Taxonomy" id="166486"/>
    <lineage>
        <taxon>Bacteria</taxon>
        <taxon>Bacillati</taxon>
        <taxon>Bacillota</taxon>
        <taxon>Clostridia</taxon>
        <taxon>Lachnospirales</taxon>
        <taxon>Lachnospiraceae</taxon>
        <taxon>Roseburia</taxon>
    </lineage>
</organism>
<gene>
    <name evidence="2" type="ORF">RILFYP67_02310</name>
</gene>
<evidence type="ECO:0000313" key="2">
    <source>
        <dbReference type="EMBL" id="VYU54850.1"/>
    </source>
</evidence>
<dbReference type="RefSeq" id="WP_015521407.1">
    <property type="nucleotide sequence ID" value="NZ_CACRUM010000078.1"/>
</dbReference>
<protein>
    <submittedName>
        <fullName evidence="2">Uncharacterized protein</fullName>
    </submittedName>
</protein>
<keyword evidence="1" id="KW-0812">Transmembrane</keyword>
<evidence type="ECO:0000256" key="1">
    <source>
        <dbReference type="SAM" id="Phobius"/>
    </source>
</evidence>
<keyword evidence="1" id="KW-0472">Membrane</keyword>